<dbReference type="PANTHER" id="PTHR45339:SF1">
    <property type="entry name" value="HYBRID SIGNAL TRANSDUCTION HISTIDINE KINASE J"/>
    <property type="match status" value="1"/>
</dbReference>
<dbReference type="SUPFAM" id="SSF52172">
    <property type="entry name" value="CheY-like"/>
    <property type="match status" value="2"/>
</dbReference>
<keyword evidence="5 17" id="KW-0597">Phosphoprotein</keyword>
<protein>
    <recommendedName>
        <fullName evidence="15">Sensory/regulatory protein RpfC</fullName>
        <ecNumber evidence="3">2.7.13.3</ecNumber>
    </recommendedName>
</protein>
<dbReference type="InterPro" id="IPR003594">
    <property type="entry name" value="HATPase_dom"/>
</dbReference>
<dbReference type="PATRIC" id="fig|1193502.14.peg.2131"/>
<dbReference type="KEGG" id="shal:SHALO_2103"/>
<keyword evidence="6" id="KW-0808">Transferase</keyword>
<dbReference type="Gene3D" id="3.40.50.2300">
    <property type="match status" value="2"/>
</dbReference>
<gene>
    <name evidence="23" type="ORF">SHALO_2103</name>
</gene>
<dbReference type="PROSITE" id="PS50894">
    <property type="entry name" value="HPT"/>
    <property type="match status" value="1"/>
</dbReference>
<evidence type="ECO:0000256" key="15">
    <source>
        <dbReference type="ARBA" id="ARBA00068150"/>
    </source>
</evidence>
<feature type="modified residue" description="4-aspartylphosphate" evidence="17">
    <location>
        <position position="614"/>
    </location>
</feature>
<dbReference type="Pfam" id="PF00512">
    <property type="entry name" value="HisKA"/>
    <property type="match status" value="1"/>
</dbReference>
<evidence type="ECO:0000256" key="11">
    <source>
        <dbReference type="ARBA" id="ARBA00022989"/>
    </source>
</evidence>
<dbReference type="Proteomes" id="UP000094609">
    <property type="component" value="Chromosome"/>
</dbReference>
<dbReference type="Pfam" id="PF01627">
    <property type="entry name" value="Hpt"/>
    <property type="match status" value="1"/>
</dbReference>
<keyword evidence="8" id="KW-0547">Nucleotide-binding</keyword>
<dbReference type="EMBL" id="CP017111">
    <property type="protein sequence ID" value="AOO65868.1"/>
    <property type="molecule type" value="Genomic_DNA"/>
</dbReference>
<feature type="domain" description="Response regulatory" evidence="21">
    <location>
        <begin position="707"/>
        <end position="823"/>
    </location>
</feature>
<evidence type="ECO:0000256" key="16">
    <source>
        <dbReference type="PROSITE-ProRule" id="PRU00110"/>
    </source>
</evidence>
<evidence type="ECO:0000256" key="18">
    <source>
        <dbReference type="SAM" id="Phobius"/>
    </source>
</evidence>
<evidence type="ECO:0000313" key="24">
    <source>
        <dbReference type="Proteomes" id="UP000094609"/>
    </source>
</evidence>
<evidence type="ECO:0000256" key="8">
    <source>
        <dbReference type="ARBA" id="ARBA00022741"/>
    </source>
</evidence>
<keyword evidence="11 18" id="KW-1133">Transmembrane helix</keyword>
<evidence type="ECO:0000313" key="23">
    <source>
        <dbReference type="EMBL" id="AOO65868.1"/>
    </source>
</evidence>
<dbReference type="InterPro" id="IPR005467">
    <property type="entry name" value="His_kinase_dom"/>
</dbReference>
<evidence type="ECO:0000256" key="13">
    <source>
        <dbReference type="ARBA" id="ARBA00023136"/>
    </source>
</evidence>
<evidence type="ECO:0000259" key="22">
    <source>
        <dbReference type="PROSITE" id="PS50894"/>
    </source>
</evidence>
<evidence type="ECO:0000256" key="9">
    <source>
        <dbReference type="ARBA" id="ARBA00022777"/>
    </source>
</evidence>
<dbReference type="SUPFAM" id="SSF47226">
    <property type="entry name" value="Histidine-containing phosphotransfer domain, HPT domain"/>
    <property type="match status" value="1"/>
</dbReference>
<dbReference type="InterPro" id="IPR008207">
    <property type="entry name" value="Sig_transdc_His_kin_Hpt_dom"/>
</dbReference>
<dbReference type="SUPFAM" id="SSF47384">
    <property type="entry name" value="Homodimeric domain of signal transducing histidine kinase"/>
    <property type="match status" value="1"/>
</dbReference>
<dbReference type="SMART" id="SM00387">
    <property type="entry name" value="HATPase_c"/>
    <property type="match status" value="1"/>
</dbReference>
<dbReference type="CDD" id="cd16922">
    <property type="entry name" value="HATPase_EvgS-ArcB-TorS-like"/>
    <property type="match status" value="1"/>
</dbReference>
<keyword evidence="19" id="KW-0732">Signal</keyword>
<dbReference type="Pfam" id="PF02518">
    <property type="entry name" value="HATPase_c"/>
    <property type="match status" value="1"/>
</dbReference>
<keyword evidence="24" id="KW-1185">Reference proteome</keyword>
<evidence type="ECO:0000256" key="1">
    <source>
        <dbReference type="ARBA" id="ARBA00000085"/>
    </source>
</evidence>
<dbReference type="Pfam" id="PF00072">
    <property type="entry name" value="Response_reg"/>
    <property type="match status" value="2"/>
</dbReference>
<dbReference type="InterPro" id="IPR036097">
    <property type="entry name" value="HisK_dim/P_sf"/>
</dbReference>
<feature type="transmembrane region" description="Helical" evidence="18">
    <location>
        <begin position="254"/>
        <end position="277"/>
    </location>
</feature>
<dbReference type="SMART" id="SM00062">
    <property type="entry name" value="PBPb"/>
    <property type="match status" value="1"/>
</dbReference>
<dbReference type="PROSITE" id="PS50109">
    <property type="entry name" value="HIS_KIN"/>
    <property type="match status" value="1"/>
</dbReference>
<organism evidence="23 24">
    <name type="scientific">Sulfurospirillum halorespirans DSM 13726</name>
    <dbReference type="NCBI Taxonomy" id="1193502"/>
    <lineage>
        <taxon>Bacteria</taxon>
        <taxon>Pseudomonadati</taxon>
        <taxon>Campylobacterota</taxon>
        <taxon>Epsilonproteobacteria</taxon>
        <taxon>Campylobacterales</taxon>
        <taxon>Sulfurospirillaceae</taxon>
        <taxon>Sulfurospirillum</taxon>
    </lineage>
</organism>
<feature type="domain" description="HPt" evidence="22">
    <location>
        <begin position="855"/>
        <end position="946"/>
    </location>
</feature>
<dbReference type="SUPFAM" id="SSF55874">
    <property type="entry name" value="ATPase domain of HSP90 chaperone/DNA topoisomerase II/histidine kinase"/>
    <property type="match status" value="1"/>
</dbReference>
<name>A0A1D7TLJ0_9BACT</name>
<sequence length="1023" mass="114564">MIKRWALFLTLLSFFMLPSFVYCAAEKQTLRYSQSTLEPFMMIHNQTPSGLMVDYLHLLETKITVKFDYRYYPDHWSVVLQKFNAGEFDVLPGYIRVDAPLHNVMSKPLFHFNLVLAGRKSDILISDLEEVSKQNLFLAVVADSSVQKHLAKNYPKIRTYLVKNIQEGLIAVEHKKVDLFVDMAPTLGYALQNSGLAHLKIVGILKDQFNLVLALNDASLLPLINQGIEAISEAEKDALYKKYIKIEIKEKVDYALIVKIVSIAFFAFICIGVWLAILKREIHRRKLAEEKATHANLRLQRTAEELKISMAKTAHAHQAKSQFLANMSHEIRTPMNTIIGMTELILRKDLPEKERHYLTKVAEAGHHLLDIINDILDFSKIEADKIQLESIPFQLEELIVSVSDLISMKAQQKGLELLIDMGNITPHHYKGDPLRLKQILLNLLSNAVKFTTKGEVIIRLRARVEKDGTHKIRFEIKDSGIGITQEQAVGLFSAFSQADMSTTRHYGGTGLGLSIAQGLVAMMDGVIYCESVYGMGSTFWFEIPLHVDSTYALPSPTFITKALKILVVDDNETALEIFAEILHQFGVECVTCKSANEALVLLNNGFKADVAIIDWKMEGMDGITLFQLMQEQYGDQITSIMMVTAYDKEELIAKLGANQPYAVLVKPITASMLFDTLTDMCGHQRLIEPLHHAHEKELRQSFLEGITVLLAEDNESNQLVATEILGEVGIRVHVTQNGQEALDWLAAHPLPDLILMDCQMPVLDGFKATRRIRKTLGLSVPIVAMTANAMKGDEQKCYDAGMDGYVAKPIDAQKLIQEIARFCHKPAPEIAHETAEALALEGINTLQAIQRLGGNATLYYQFLKRFEKEQIHFRQTYRTTVLDNDLQSAKRVCHTLKGMAGTLGMDTLSALAQQAELSAHPLAPNDPLLRSIEQEILSLCQKIQPLVLHSEIPKMAITPASLTRLVAKLKCADATALDDAMMLIQSTDATLLEAFEQIKAFEFENAVALIETTLPKPISKEAD</sequence>
<dbReference type="CDD" id="cd17546">
    <property type="entry name" value="REC_hyHK_CKI1_RcsC-like"/>
    <property type="match status" value="1"/>
</dbReference>
<keyword evidence="12" id="KW-0902">Two-component regulatory system</keyword>
<dbReference type="CDD" id="cd00088">
    <property type="entry name" value="HPT"/>
    <property type="match status" value="1"/>
</dbReference>
<evidence type="ECO:0000259" key="20">
    <source>
        <dbReference type="PROSITE" id="PS50109"/>
    </source>
</evidence>
<dbReference type="InterPro" id="IPR001789">
    <property type="entry name" value="Sig_transdc_resp-reg_receiver"/>
</dbReference>
<evidence type="ECO:0000256" key="17">
    <source>
        <dbReference type="PROSITE-ProRule" id="PRU00169"/>
    </source>
</evidence>
<dbReference type="STRING" id="1193502.SHALO_2103"/>
<dbReference type="PRINTS" id="PR00344">
    <property type="entry name" value="BCTRLSENSOR"/>
</dbReference>
<keyword evidence="13 18" id="KW-0472">Membrane</keyword>
<dbReference type="AlphaFoldDB" id="A0A1D7TLJ0"/>
<dbReference type="PANTHER" id="PTHR45339">
    <property type="entry name" value="HYBRID SIGNAL TRANSDUCTION HISTIDINE KINASE J"/>
    <property type="match status" value="1"/>
</dbReference>
<comment type="subunit">
    <text evidence="14">At low DSF concentrations, interacts with RpfF.</text>
</comment>
<keyword evidence="7 18" id="KW-0812">Transmembrane</keyword>
<evidence type="ECO:0000256" key="10">
    <source>
        <dbReference type="ARBA" id="ARBA00022840"/>
    </source>
</evidence>
<feature type="domain" description="Histidine kinase" evidence="20">
    <location>
        <begin position="326"/>
        <end position="547"/>
    </location>
</feature>
<dbReference type="FunFam" id="1.10.287.130:FF:000002">
    <property type="entry name" value="Two-component osmosensing histidine kinase"/>
    <property type="match status" value="1"/>
</dbReference>
<feature type="modified residue" description="4-aspartylphosphate" evidence="17">
    <location>
        <position position="757"/>
    </location>
</feature>
<evidence type="ECO:0000256" key="6">
    <source>
        <dbReference type="ARBA" id="ARBA00022679"/>
    </source>
</evidence>
<keyword evidence="9" id="KW-0418">Kinase</keyword>
<evidence type="ECO:0000259" key="21">
    <source>
        <dbReference type="PROSITE" id="PS50110"/>
    </source>
</evidence>
<dbReference type="InterPro" id="IPR003661">
    <property type="entry name" value="HisK_dim/P_dom"/>
</dbReference>
<dbReference type="Gene3D" id="1.10.287.130">
    <property type="match status" value="1"/>
</dbReference>
<dbReference type="CDD" id="cd00082">
    <property type="entry name" value="HisKA"/>
    <property type="match status" value="1"/>
</dbReference>
<dbReference type="CDD" id="cd00156">
    <property type="entry name" value="REC"/>
    <property type="match status" value="1"/>
</dbReference>
<dbReference type="InterPro" id="IPR036641">
    <property type="entry name" value="HPT_dom_sf"/>
</dbReference>
<evidence type="ECO:0000256" key="3">
    <source>
        <dbReference type="ARBA" id="ARBA00012438"/>
    </source>
</evidence>
<proteinExistence type="predicted"/>
<comment type="subcellular location">
    <subcellularLocation>
        <location evidence="2">Cell membrane</location>
        <topology evidence="2">Multi-pass membrane protein</topology>
    </subcellularLocation>
</comment>
<dbReference type="FunFam" id="3.30.565.10:FF:000010">
    <property type="entry name" value="Sensor histidine kinase RcsC"/>
    <property type="match status" value="1"/>
</dbReference>
<dbReference type="Gene3D" id="1.20.120.160">
    <property type="entry name" value="HPT domain"/>
    <property type="match status" value="1"/>
</dbReference>
<feature type="signal peptide" evidence="19">
    <location>
        <begin position="1"/>
        <end position="24"/>
    </location>
</feature>
<dbReference type="Pfam" id="PF00497">
    <property type="entry name" value="SBP_bac_3"/>
    <property type="match status" value="1"/>
</dbReference>
<accession>A0A1D7TLJ0</accession>
<comment type="catalytic activity">
    <reaction evidence="1">
        <text>ATP + protein L-histidine = ADP + protein N-phospho-L-histidine.</text>
        <dbReference type="EC" id="2.7.13.3"/>
    </reaction>
</comment>
<evidence type="ECO:0000256" key="2">
    <source>
        <dbReference type="ARBA" id="ARBA00004651"/>
    </source>
</evidence>
<dbReference type="Gene3D" id="3.30.565.10">
    <property type="entry name" value="Histidine kinase-like ATPase, C-terminal domain"/>
    <property type="match status" value="1"/>
</dbReference>
<dbReference type="InterPro" id="IPR004358">
    <property type="entry name" value="Sig_transdc_His_kin-like_C"/>
</dbReference>
<dbReference type="GO" id="GO:0005886">
    <property type="term" value="C:plasma membrane"/>
    <property type="evidence" value="ECO:0007669"/>
    <property type="project" value="UniProtKB-SubCell"/>
</dbReference>
<dbReference type="SMART" id="SM00388">
    <property type="entry name" value="HisKA"/>
    <property type="match status" value="1"/>
</dbReference>
<evidence type="ECO:0000256" key="19">
    <source>
        <dbReference type="SAM" id="SignalP"/>
    </source>
</evidence>
<dbReference type="EC" id="2.7.13.3" evidence="3"/>
<evidence type="ECO:0000256" key="12">
    <source>
        <dbReference type="ARBA" id="ARBA00023012"/>
    </source>
</evidence>
<feature type="modified residue" description="Phosphohistidine" evidence="16">
    <location>
        <position position="894"/>
    </location>
</feature>
<keyword evidence="10" id="KW-0067">ATP-binding</keyword>
<dbReference type="GO" id="GO:0000155">
    <property type="term" value="F:phosphorelay sensor kinase activity"/>
    <property type="evidence" value="ECO:0007669"/>
    <property type="project" value="InterPro"/>
</dbReference>
<dbReference type="SMART" id="SM00073">
    <property type="entry name" value="HPT"/>
    <property type="match status" value="1"/>
</dbReference>
<dbReference type="InterPro" id="IPR011006">
    <property type="entry name" value="CheY-like_superfamily"/>
</dbReference>
<dbReference type="SMART" id="SM00448">
    <property type="entry name" value="REC"/>
    <property type="match status" value="2"/>
</dbReference>
<dbReference type="SUPFAM" id="SSF53850">
    <property type="entry name" value="Periplasmic binding protein-like II"/>
    <property type="match status" value="1"/>
</dbReference>
<dbReference type="InterPro" id="IPR036890">
    <property type="entry name" value="HATPase_C_sf"/>
</dbReference>
<evidence type="ECO:0000256" key="14">
    <source>
        <dbReference type="ARBA" id="ARBA00064003"/>
    </source>
</evidence>
<evidence type="ECO:0000256" key="5">
    <source>
        <dbReference type="ARBA" id="ARBA00022553"/>
    </source>
</evidence>
<reference evidence="24" key="1">
    <citation type="submission" date="2016-08" db="EMBL/GenBank/DDBJ databases">
        <title>Complete genome sequence of the organohalide-respiring Epsilonproteobacterium Sulfurospirillum halorespirans.</title>
        <authorList>
            <person name="Goris T."/>
            <person name="Zimmermann J."/>
            <person name="Schenz B."/>
            <person name="Lemos M."/>
            <person name="Hackermueller J."/>
            <person name="Diekert G."/>
        </authorList>
    </citation>
    <scope>NUCLEOTIDE SEQUENCE [LARGE SCALE GENOMIC DNA]</scope>
    <source>
        <strain>DSM 13726</strain>
        <strain evidence="24">PCE-M2</strain>
    </source>
</reference>
<dbReference type="GO" id="GO:0005524">
    <property type="term" value="F:ATP binding"/>
    <property type="evidence" value="ECO:0007669"/>
    <property type="project" value="UniProtKB-KW"/>
</dbReference>
<dbReference type="RefSeq" id="WP_069478495.1">
    <property type="nucleotide sequence ID" value="NZ_CP017111.1"/>
</dbReference>
<feature type="chain" id="PRO_5009099486" description="Sensory/regulatory protein RpfC" evidence="19">
    <location>
        <begin position="25"/>
        <end position="1023"/>
    </location>
</feature>
<dbReference type="PROSITE" id="PS50110">
    <property type="entry name" value="RESPONSE_REGULATORY"/>
    <property type="match status" value="2"/>
</dbReference>
<dbReference type="InterPro" id="IPR001638">
    <property type="entry name" value="Solute-binding_3/MltF_N"/>
</dbReference>
<dbReference type="Gene3D" id="3.40.190.10">
    <property type="entry name" value="Periplasmic binding protein-like II"/>
    <property type="match status" value="2"/>
</dbReference>
<keyword evidence="4" id="KW-1003">Cell membrane</keyword>
<evidence type="ECO:0000256" key="7">
    <source>
        <dbReference type="ARBA" id="ARBA00022692"/>
    </source>
</evidence>
<feature type="domain" description="Response regulatory" evidence="21">
    <location>
        <begin position="564"/>
        <end position="681"/>
    </location>
</feature>
<dbReference type="CDD" id="cd01007">
    <property type="entry name" value="PBP2_BvgS_HisK_like"/>
    <property type="match status" value="1"/>
</dbReference>
<evidence type="ECO:0000256" key="4">
    <source>
        <dbReference type="ARBA" id="ARBA00022475"/>
    </source>
</evidence>